<dbReference type="EMBL" id="BAAALT010000013">
    <property type="protein sequence ID" value="GAA1787588.1"/>
    <property type="molecule type" value="Genomic_DNA"/>
</dbReference>
<dbReference type="InterPro" id="IPR031358">
    <property type="entry name" value="Stealth_CR1"/>
</dbReference>
<organism evidence="8 9">
    <name type="scientific">Luedemannella flava</name>
    <dbReference type="NCBI Taxonomy" id="349316"/>
    <lineage>
        <taxon>Bacteria</taxon>
        <taxon>Bacillati</taxon>
        <taxon>Actinomycetota</taxon>
        <taxon>Actinomycetes</taxon>
        <taxon>Micromonosporales</taxon>
        <taxon>Micromonosporaceae</taxon>
        <taxon>Luedemannella</taxon>
    </lineage>
</organism>
<dbReference type="Pfam" id="PF11380">
    <property type="entry name" value="Stealth_CR2"/>
    <property type="match status" value="1"/>
</dbReference>
<dbReference type="InterPro" id="IPR031356">
    <property type="entry name" value="Stealth_CR4"/>
</dbReference>
<proteinExistence type="inferred from homology"/>
<evidence type="ECO:0000256" key="3">
    <source>
        <dbReference type="ARBA" id="ARBA00023169"/>
    </source>
</evidence>
<dbReference type="InterPro" id="IPR031357">
    <property type="entry name" value="Stealth_CR3"/>
</dbReference>
<dbReference type="PANTHER" id="PTHR24045:SF0">
    <property type="entry name" value="N-ACETYLGLUCOSAMINE-1-PHOSPHOTRANSFERASE SUBUNITS ALPHA_BETA"/>
    <property type="match status" value="1"/>
</dbReference>
<feature type="domain" description="Stealth protein CR2 conserved region 2" evidence="4">
    <location>
        <begin position="321"/>
        <end position="427"/>
    </location>
</feature>
<comment type="caution">
    <text evidence="8">The sequence shown here is derived from an EMBL/GenBank/DDBJ whole genome shotgun (WGS) entry which is preliminary data.</text>
</comment>
<dbReference type="Proteomes" id="UP001500218">
    <property type="component" value="Unassembled WGS sequence"/>
</dbReference>
<evidence type="ECO:0000259" key="4">
    <source>
        <dbReference type="Pfam" id="PF11380"/>
    </source>
</evidence>
<feature type="domain" description="Stealth protein CR4 conserved region 4" evidence="7">
    <location>
        <begin position="551"/>
        <end position="597"/>
    </location>
</feature>
<feature type="domain" description="Stealth protein CR3 conserved region 3" evidence="6">
    <location>
        <begin position="472"/>
        <end position="520"/>
    </location>
</feature>
<gene>
    <name evidence="8" type="ORF">GCM10009682_06970</name>
</gene>
<accession>A0ABP4XTJ6</accession>
<keyword evidence="9" id="KW-1185">Reference proteome</keyword>
<evidence type="ECO:0000256" key="2">
    <source>
        <dbReference type="ARBA" id="ARBA00022679"/>
    </source>
</evidence>
<evidence type="ECO:0000256" key="1">
    <source>
        <dbReference type="ARBA" id="ARBA00007583"/>
    </source>
</evidence>
<sequence length="599" mass="67046">MSATPQPNARSTVLRPAARSRALRLYSATVPLRLRTAIRARLSPETRSYVARRLTVAGPLTKVTDRLVELPGKARYASAIRDGDHALVHSPEGVVAARVRADLTPLSARREVLREVMDMLTEAGIPFFCVRGFHDLTSAVAVSRKHRPAVLAALTEHCRREPGFLGQVFDRRLNPLRPGDRAAGRLAKAETVRLVHYFTDPTGSLVVGDAAGCDIEFWRPVDGRLEAPRPNRAADVVAADGPTVVVRESAFSRLVTDDTPGLLDYPTRPEMLGQLVDDITFPIDVVYTWVDGSDPAWRRRRDAARGQVTDDLNDQSANESRFVSRDELRYSMRSLFNFAPWVRHIYLVTDDQVPAWLDTTSPHVTVVSHREIFGDAGQLPTFNSHAIETRLHHIPGLSEHFLYFNDDVMLGRPLVPQTFFQGNGLSKMFPSRAKVDPAQIDISADIPSTAAGKNNRRLISDAFDRQLTFKMKHVPHALRRDVLLELEGRYPAEITATAQHQFRHPGDVSLTSSLYQYYAYLTNRAAIDNIIYMYVDLAAPDTPGLLRLALAKRNYDVYCLNDTDSTPEEMARQSKVLHEFLSAYYPVPAPWELPDGDAR</sequence>
<keyword evidence="2" id="KW-0808">Transferase</keyword>
<dbReference type="Pfam" id="PF17101">
    <property type="entry name" value="Stealth_CR1"/>
    <property type="match status" value="1"/>
</dbReference>
<dbReference type="Pfam" id="PF17102">
    <property type="entry name" value="Stealth_CR3"/>
    <property type="match status" value="1"/>
</dbReference>
<evidence type="ECO:0000259" key="7">
    <source>
        <dbReference type="Pfam" id="PF17103"/>
    </source>
</evidence>
<evidence type="ECO:0000313" key="8">
    <source>
        <dbReference type="EMBL" id="GAA1787588.1"/>
    </source>
</evidence>
<keyword evidence="3" id="KW-0270">Exopolysaccharide synthesis</keyword>
<name>A0ABP4XTJ6_9ACTN</name>
<dbReference type="InterPro" id="IPR047141">
    <property type="entry name" value="Stealth"/>
</dbReference>
<evidence type="ECO:0000259" key="5">
    <source>
        <dbReference type="Pfam" id="PF17101"/>
    </source>
</evidence>
<evidence type="ECO:0000259" key="6">
    <source>
        <dbReference type="Pfam" id="PF17102"/>
    </source>
</evidence>
<reference evidence="9" key="1">
    <citation type="journal article" date="2019" name="Int. J. Syst. Evol. Microbiol.">
        <title>The Global Catalogue of Microorganisms (GCM) 10K type strain sequencing project: providing services to taxonomists for standard genome sequencing and annotation.</title>
        <authorList>
            <consortium name="The Broad Institute Genomics Platform"/>
            <consortium name="The Broad Institute Genome Sequencing Center for Infectious Disease"/>
            <person name="Wu L."/>
            <person name="Ma J."/>
        </authorList>
    </citation>
    <scope>NUCLEOTIDE SEQUENCE [LARGE SCALE GENOMIC DNA]</scope>
    <source>
        <strain evidence="9">JCM 13250</strain>
    </source>
</reference>
<protein>
    <submittedName>
        <fullName evidence="8">Stealth family protein</fullName>
    </submittedName>
</protein>
<dbReference type="PANTHER" id="PTHR24045">
    <property type="match status" value="1"/>
</dbReference>
<dbReference type="RefSeq" id="WP_344126134.1">
    <property type="nucleotide sequence ID" value="NZ_BAAALT010000013.1"/>
</dbReference>
<dbReference type="InterPro" id="IPR021520">
    <property type="entry name" value="Stealth_CR2"/>
</dbReference>
<evidence type="ECO:0000313" key="9">
    <source>
        <dbReference type="Proteomes" id="UP001500218"/>
    </source>
</evidence>
<feature type="domain" description="Stealth protein CR1 conserved region 1" evidence="5">
    <location>
        <begin position="281"/>
        <end position="307"/>
    </location>
</feature>
<dbReference type="Pfam" id="PF17103">
    <property type="entry name" value="Stealth_CR4"/>
    <property type="match status" value="1"/>
</dbReference>
<comment type="similarity">
    <text evidence="1">Belongs to the stealth family.</text>
</comment>